<dbReference type="FunFam" id="1.25.40.10:FF:000090">
    <property type="entry name" value="Pentatricopeptide repeat-containing protein, chloroplastic"/>
    <property type="match status" value="1"/>
</dbReference>
<evidence type="ECO:0008006" key="5">
    <source>
        <dbReference type="Google" id="ProtNLM"/>
    </source>
</evidence>
<proteinExistence type="predicted"/>
<gene>
    <name evidence="3" type="ORF">EZV62_022973</name>
</gene>
<dbReference type="FunFam" id="1.25.40.10:FF:000031">
    <property type="entry name" value="Pentatricopeptide repeat-containing protein mitochondrial"/>
    <property type="match status" value="1"/>
</dbReference>
<dbReference type="GO" id="GO:0009451">
    <property type="term" value="P:RNA modification"/>
    <property type="evidence" value="ECO:0007669"/>
    <property type="project" value="InterPro"/>
</dbReference>
<sequence>MPPNTNLLNSNIIKTVHLHQFLLQKCKDKYQLNQVHALMITTGLIHHPPSASKLVASFASSALSGTTSTAFSIADQVKGLDSYTWNTITRGYLEENKPKEAILVYSHMRKKALKVDAHTLLFVTKACGFMSRFFEAVQIHAQICKLGFVSNFVIQTALLNVYGSFDMLIDMQQVFDEMPERDLVTWNSLVAAYARQKYTFKLLDVLRRMIMDHLRPNGMTFVSILNALSTLREGKMIHCYMIRNLADFDVFAHNALICMYSKCGCVLHARRIFQMMPIKNVVSWTSMISAFSDNNHLKEAFALFKKMESKRIKPDEIAMLSVVSMCSKSGSFELGEWIDHYVEKNDIAKESSVYLANALLDMHAKCGNINKACQIFDEIQDKTLLSWTSIIHGLAMHGHGVSALVRFCQMQIQGFKPDGVVFQSVLSACSYAGLVDEGLKCFDSMVKDHHLEPEMEHYGGVVDLLCRAGLINEAFEFIVKMPVKADAIVWRIFLRACQEQGDINLANQVMKHFDELGPNSCEDYIVLSNLNAMASNWDTVGQLRNKMKVCGMINLHPGCSSIEIKS</sequence>
<dbReference type="Proteomes" id="UP000323000">
    <property type="component" value="Chromosome 11"/>
</dbReference>
<organism evidence="3 4">
    <name type="scientific">Acer yangbiense</name>
    <dbReference type="NCBI Taxonomy" id="1000413"/>
    <lineage>
        <taxon>Eukaryota</taxon>
        <taxon>Viridiplantae</taxon>
        <taxon>Streptophyta</taxon>
        <taxon>Embryophyta</taxon>
        <taxon>Tracheophyta</taxon>
        <taxon>Spermatophyta</taxon>
        <taxon>Magnoliopsida</taxon>
        <taxon>eudicotyledons</taxon>
        <taxon>Gunneridae</taxon>
        <taxon>Pentapetalae</taxon>
        <taxon>rosids</taxon>
        <taxon>malvids</taxon>
        <taxon>Sapindales</taxon>
        <taxon>Sapindaceae</taxon>
        <taxon>Hippocastanoideae</taxon>
        <taxon>Acereae</taxon>
        <taxon>Acer</taxon>
    </lineage>
</organism>
<dbReference type="PANTHER" id="PTHR47926:SF412">
    <property type="entry name" value="PENTATRICOPEPTIDE REPEAT-CONTAINING PROTEIN"/>
    <property type="match status" value="1"/>
</dbReference>
<dbReference type="EMBL" id="VAHF01000011">
    <property type="protein sequence ID" value="TXG50449.1"/>
    <property type="molecule type" value="Genomic_DNA"/>
</dbReference>
<dbReference type="PANTHER" id="PTHR47926">
    <property type="entry name" value="PENTATRICOPEPTIDE REPEAT-CONTAINING PROTEIN"/>
    <property type="match status" value="1"/>
</dbReference>
<name>A0A5C7H0U2_9ROSI</name>
<feature type="repeat" description="PPR" evidence="2">
    <location>
        <begin position="280"/>
        <end position="314"/>
    </location>
</feature>
<reference evidence="4" key="1">
    <citation type="journal article" date="2019" name="Gigascience">
        <title>De novo genome assembly of the endangered Acer yangbiense, a plant species with extremely small populations endemic to Yunnan Province, China.</title>
        <authorList>
            <person name="Yang J."/>
            <person name="Wariss H.M."/>
            <person name="Tao L."/>
            <person name="Zhang R."/>
            <person name="Yun Q."/>
            <person name="Hollingsworth P."/>
            <person name="Dao Z."/>
            <person name="Luo G."/>
            <person name="Guo H."/>
            <person name="Ma Y."/>
            <person name="Sun W."/>
        </authorList>
    </citation>
    <scope>NUCLEOTIDE SEQUENCE [LARGE SCALE GENOMIC DNA]</scope>
    <source>
        <strain evidence="4">cv. Malutang</strain>
    </source>
</reference>
<feature type="repeat" description="PPR" evidence="2">
    <location>
        <begin position="182"/>
        <end position="216"/>
    </location>
</feature>
<dbReference type="InterPro" id="IPR046960">
    <property type="entry name" value="PPR_At4g14850-like_plant"/>
</dbReference>
<dbReference type="Pfam" id="PF13041">
    <property type="entry name" value="PPR_2"/>
    <property type="match status" value="2"/>
</dbReference>
<dbReference type="OrthoDB" id="185373at2759"/>
<dbReference type="InterPro" id="IPR002885">
    <property type="entry name" value="PPR_rpt"/>
</dbReference>
<dbReference type="Pfam" id="PF20431">
    <property type="entry name" value="E_motif"/>
    <property type="match status" value="1"/>
</dbReference>
<evidence type="ECO:0000313" key="3">
    <source>
        <dbReference type="EMBL" id="TXG50449.1"/>
    </source>
</evidence>
<keyword evidence="1" id="KW-0677">Repeat</keyword>
<dbReference type="NCBIfam" id="TIGR00756">
    <property type="entry name" value="PPR"/>
    <property type="match status" value="7"/>
</dbReference>
<dbReference type="InterPro" id="IPR011990">
    <property type="entry name" value="TPR-like_helical_dom_sf"/>
</dbReference>
<evidence type="ECO:0000256" key="1">
    <source>
        <dbReference type="ARBA" id="ARBA00022737"/>
    </source>
</evidence>
<dbReference type="Gene3D" id="1.25.40.10">
    <property type="entry name" value="Tetratricopeptide repeat domain"/>
    <property type="match status" value="4"/>
</dbReference>
<dbReference type="PROSITE" id="PS51375">
    <property type="entry name" value="PPR"/>
    <property type="match status" value="3"/>
</dbReference>
<evidence type="ECO:0000313" key="4">
    <source>
        <dbReference type="Proteomes" id="UP000323000"/>
    </source>
</evidence>
<accession>A0A5C7H0U2</accession>
<dbReference type="Pfam" id="PF13812">
    <property type="entry name" value="PPR_3"/>
    <property type="match status" value="1"/>
</dbReference>
<evidence type="ECO:0000256" key="2">
    <source>
        <dbReference type="PROSITE-ProRule" id="PRU00708"/>
    </source>
</evidence>
<dbReference type="InterPro" id="IPR046848">
    <property type="entry name" value="E_motif"/>
</dbReference>
<comment type="caution">
    <text evidence="3">The sequence shown here is derived from an EMBL/GenBank/DDBJ whole genome shotgun (WGS) entry which is preliminary data.</text>
</comment>
<keyword evidence="4" id="KW-1185">Reference proteome</keyword>
<dbReference type="GO" id="GO:0003723">
    <property type="term" value="F:RNA binding"/>
    <property type="evidence" value="ECO:0007669"/>
    <property type="project" value="InterPro"/>
</dbReference>
<dbReference type="Pfam" id="PF01535">
    <property type="entry name" value="PPR"/>
    <property type="match status" value="4"/>
</dbReference>
<protein>
    <recommendedName>
        <fullName evidence="5">Pentacotripeptide-repeat region of PRORP domain-containing protein</fullName>
    </recommendedName>
</protein>
<feature type="repeat" description="PPR" evidence="2">
    <location>
        <begin position="81"/>
        <end position="115"/>
    </location>
</feature>
<dbReference type="AlphaFoldDB" id="A0A5C7H0U2"/>